<evidence type="ECO:0000313" key="1">
    <source>
        <dbReference type="EMBL" id="PWR69514.1"/>
    </source>
</evidence>
<dbReference type="EMBL" id="QGMZ01000073">
    <property type="protein sequence ID" value="PWR69514.1"/>
    <property type="molecule type" value="Genomic_DNA"/>
</dbReference>
<reference evidence="1 2" key="1">
    <citation type="submission" date="2018-05" db="EMBL/GenBank/DDBJ databases">
        <title>Draft genome of Methanospirillum stamsii Pt1.</title>
        <authorList>
            <person name="Dueholm M.S."/>
            <person name="Nielsen P.H."/>
            <person name="Bakmann L.F."/>
            <person name="Otzen D.E."/>
        </authorList>
    </citation>
    <scope>NUCLEOTIDE SEQUENCE [LARGE SCALE GENOMIC DNA]</scope>
    <source>
        <strain evidence="1 2">Pt1</strain>
    </source>
</reference>
<keyword evidence="2" id="KW-1185">Reference proteome</keyword>
<sequence>MNPYMRSGVLSLILLFFLTGMGMALELPADIFYIQGGASTITEESTGTYEVIVQDIVPYLHITDRSQGTSSLTNIEKLETLPYSMNGVLMFSGEDNESSLMAEVSNVSVSDGNKTLKFLAKPLDFYDGDVLKPFAHDTDAFIIDEAVKSRIIGIYLEIFNHPPQNAHYPIFNL</sequence>
<evidence type="ECO:0000313" key="2">
    <source>
        <dbReference type="Proteomes" id="UP000245934"/>
    </source>
</evidence>
<protein>
    <submittedName>
        <fullName evidence="1">Uncharacterized protein</fullName>
    </submittedName>
</protein>
<proteinExistence type="predicted"/>
<dbReference type="AlphaFoldDB" id="A0A2V2MMP3"/>
<name>A0A2V2MMP3_9EURY</name>
<comment type="caution">
    <text evidence="1">The sequence shown here is derived from an EMBL/GenBank/DDBJ whole genome shotgun (WGS) entry which is preliminary data.</text>
</comment>
<gene>
    <name evidence="1" type="ORF">DLD82_17850</name>
</gene>
<accession>A0A2V2MMP3</accession>
<dbReference type="GeneID" id="97610493"/>
<organism evidence="1 2">
    <name type="scientific">Methanospirillum stamsii</name>
    <dbReference type="NCBI Taxonomy" id="1277351"/>
    <lineage>
        <taxon>Archaea</taxon>
        <taxon>Methanobacteriati</taxon>
        <taxon>Methanobacteriota</taxon>
        <taxon>Stenosarchaea group</taxon>
        <taxon>Methanomicrobia</taxon>
        <taxon>Methanomicrobiales</taxon>
        <taxon>Methanospirillaceae</taxon>
        <taxon>Methanospirillum</taxon>
    </lineage>
</organism>
<dbReference type="Proteomes" id="UP000245934">
    <property type="component" value="Unassembled WGS sequence"/>
</dbReference>
<dbReference type="RefSeq" id="WP_181391527.1">
    <property type="nucleotide sequence ID" value="NZ_CP176366.1"/>
</dbReference>